<dbReference type="Proteomes" id="UP000681794">
    <property type="component" value="Chromosome"/>
</dbReference>
<sequence>MTTDARSADHPTEDDPAARTETEPDTDTAPDDPLAHARVRRHIAEAAIELIRTGDTLTPDSGAVATAADVDPVLLQQHFPTWESLVAVAVMHWHETRLARLLEDADDVGAVAFLEGLIEANRADPRMMRLLVSTLTAGTDASNPVAPFYRNQYELFHRTVRRLLEQDVATGREPAALDPKRAAVQLLALYEGLQLQGLLRDGLDVLAAFRDATSRLRRGWTARPAVEPEAADGVYDL</sequence>
<dbReference type="EMBL" id="CP076544">
    <property type="protein sequence ID" value="QWS32954.1"/>
    <property type="molecule type" value="Genomic_DNA"/>
</dbReference>
<accession>A0ACD1E2E8</accession>
<reference evidence="1" key="1">
    <citation type="submission" date="2021-06" db="EMBL/GenBank/DDBJ databases">
        <authorList>
            <person name="Ellington A.J."/>
            <person name="Bryan N.C."/>
            <person name="Christner B.C."/>
            <person name="Reisch C.R."/>
        </authorList>
    </citation>
    <scope>NUCLEOTIDE SEQUENCE</scope>
    <source>
        <strain evidence="1">L6-1</strain>
    </source>
</reference>
<protein>
    <submittedName>
        <fullName evidence="1">TetR family transcriptional regulator C-terminal domain-containing protein</fullName>
    </submittedName>
</protein>
<organism evidence="1 2">
    <name type="scientific">Curtobacterium aetherium</name>
    <dbReference type="NCBI Taxonomy" id="2841594"/>
    <lineage>
        <taxon>Bacteria</taxon>
        <taxon>Bacillati</taxon>
        <taxon>Actinomycetota</taxon>
        <taxon>Actinomycetes</taxon>
        <taxon>Micrococcales</taxon>
        <taxon>Microbacteriaceae</taxon>
        <taxon>Curtobacterium</taxon>
    </lineage>
</organism>
<keyword evidence="2" id="KW-1185">Reference proteome</keyword>
<name>A0ACD1E2E8_9MICO</name>
<evidence type="ECO:0000313" key="1">
    <source>
        <dbReference type="EMBL" id="QWS32954.1"/>
    </source>
</evidence>
<proteinExistence type="predicted"/>
<gene>
    <name evidence="1" type="ORF">KM842_11905</name>
</gene>
<evidence type="ECO:0000313" key="2">
    <source>
        <dbReference type="Proteomes" id="UP000681794"/>
    </source>
</evidence>